<keyword evidence="3" id="KW-0238">DNA-binding</keyword>
<dbReference type="Pfam" id="PF00126">
    <property type="entry name" value="HTH_1"/>
    <property type="match status" value="1"/>
</dbReference>
<dbReference type="InterPro" id="IPR000847">
    <property type="entry name" value="LysR_HTH_N"/>
</dbReference>
<dbReference type="InterPro" id="IPR036390">
    <property type="entry name" value="WH_DNA-bd_sf"/>
</dbReference>
<dbReference type="InterPro" id="IPR037402">
    <property type="entry name" value="YidZ_PBP2"/>
</dbReference>
<sequence>MNVSKIDLNLFVVFDAVYTTRNLTRASEILCITQPAVSNALARLRDMFNDPLFVRTGNTMTPTPVAKNAIGPAREALRLLQTSVSANQHFDPATAEITFSFSMADLYEAGIFPRLYPLLSGNAPSVRLTNFKIPREEVPSALAKGQLDFSVDGPAFHDEADICRYLFAQDRYVLAARRNHPSVRSTIELEEFLSLDHVGLLQDREQPDQVEIAMERLDRRRNTLIHCNHLLTIPGLLMKSDLVACVPYHFCKHFDLHWCELPFETPLLEYTLYWHLSADQDPSHRWMREQLINAVQGMRATVNLPR</sequence>
<organism evidence="6">
    <name type="scientific">Marinobacter nauticus</name>
    <name type="common">Marinobacter hydrocarbonoclasticus</name>
    <name type="synonym">Marinobacter aquaeolei</name>
    <dbReference type="NCBI Taxonomy" id="2743"/>
    <lineage>
        <taxon>Bacteria</taxon>
        <taxon>Pseudomonadati</taxon>
        <taxon>Pseudomonadota</taxon>
        <taxon>Gammaproteobacteria</taxon>
        <taxon>Pseudomonadales</taxon>
        <taxon>Marinobacteraceae</taxon>
        <taxon>Marinobacter</taxon>
    </lineage>
</organism>
<evidence type="ECO:0000259" key="5">
    <source>
        <dbReference type="PROSITE" id="PS50931"/>
    </source>
</evidence>
<evidence type="ECO:0000256" key="4">
    <source>
        <dbReference type="ARBA" id="ARBA00023163"/>
    </source>
</evidence>
<feature type="domain" description="HTH lysR-type" evidence="5">
    <location>
        <begin position="6"/>
        <end position="63"/>
    </location>
</feature>
<proteinExistence type="inferred from homology"/>
<evidence type="ECO:0000256" key="1">
    <source>
        <dbReference type="ARBA" id="ARBA00009437"/>
    </source>
</evidence>
<dbReference type="Pfam" id="PF03466">
    <property type="entry name" value="LysR_substrate"/>
    <property type="match status" value="1"/>
</dbReference>
<dbReference type="PROSITE" id="PS50931">
    <property type="entry name" value="HTH_LYSR"/>
    <property type="match status" value="1"/>
</dbReference>
<evidence type="ECO:0000256" key="2">
    <source>
        <dbReference type="ARBA" id="ARBA00023015"/>
    </source>
</evidence>
<accession>A0A455W7V0</accession>
<name>A0A455W7V0_MARNT</name>
<dbReference type="Gene3D" id="1.10.10.10">
    <property type="entry name" value="Winged helix-like DNA-binding domain superfamily/Winged helix DNA-binding domain"/>
    <property type="match status" value="1"/>
</dbReference>
<dbReference type="InterPro" id="IPR005119">
    <property type="entry name" value="LysR_subst-bd"/>
</dbReference>
<reference evidence="6" key="1">
    <citation type="submission" date="2019-03" db="EMBL/GenBank/DDBJ databases">
        <title>Whole genome analysis of nitrate-reducing bacteria Marinobacter hydrocarbonoclasticus YB03.</title>
        <authorList>
            <person name="Azam A.H."/>
            <person name="Yuk S.R."/>
            <person name="Kamarisima K."/>
            <person name="Miyanaga K."/>
            <person name="Tanji Y."/>
        </authorList>
    </citation>
    <scope>NUCLEOTIDE SEQUENCE</scope>
    <source>
        <strain evidence="6">YB03</strain>
    </source>
</reference>
<evidence type="ECO:0000313" key="6">
    <source>
        <dbReference type="EMBL" id="BBJ05191.1"/>
    </source>
</evidence>
<dbReference type="PANTHER" id="PTHR30118">
    <property type="entry name" value="HTH-TYPE TRANSCRIPTIONAL REGULATOR LEUO-RELATED"/>
    <property type="match status" value="1"/>
</dbReference>
<dbReference type="SUPFAM" id="SSF53850">
    <property type="entry name" value="Periplasmic binding protein-like II"/>
    <property type="match status" value="1"/>
</dbReference>
<dbReference type="PANTHER" id="PTHR30118:SF15">
    <property type="entry name" value="TRANSCRIPTIONAL REGULATORY PROTEIN"/>
    <property type="match status" value="1"/>
</dbReference>
<keyword evidence="4" id="KW-0804">Transcription</keyword>
<dbReference type="SUPFAM" id="SSF46785">
    <property type="entry name" value="Winged helix' DNA-binding domain"/>
    <property type="match status" value="1"/>
</dbReference>
<keyword evidence="2" id="KW-0805">Transcription regulation</keyword>
<gene>
    <name evidence="6" type="ORF">YBY_30400</name>
</gene>
<dbReference type="EMBL" id="AP019537">
    <property type="protein sequence ID" value="BBJ05191.1"/>
    <property type="molecule type" value="Genomic_DNA"/>
</dbReference>
<protein>
    <submittedName>
        <fullName evidence="6">Transcriptional regulator</fullName>
    </submittedName>
</protein>
<dbReference type="InterPro" id="IPR036388">
    <property type="entry name" value="WH-like_DNA-bd_sf"/>
</dbReference>
<comment type="similarity">
    <text evidence="1">Belongs to the LysR transcriptional regulatory family.</text>
</comment>
<dbReference type="Gene3D" id="3.40.190.10">
    <property type="entry name" value="Periplasmic binding protein-like II"/>
    <property type="match status" value="2"/>
</dbReference>
<evidence type="ECO:0000256" key="3">
    <source>
        <dbReference type="ARBA" id="ARBA00023125"/>
    </source>
</evidence>
<dbReference type="PRINTS" id="PR00039">
    <property type="entry name" value="HTHLYSR"/>
</dbReference>
<dbReference type="AlphaFoldDB" id="A0A455W7V0"/>
<dbReference type="GO" id="GO:0003677">
    <property type="term" value="F:DNA binding"/>
    <property type="evidence" value="ECO:0007669"/>
    <property type="project" value="UniProtKB-KW"/>
</dbReference>
<dbReference type="GO" id="GO:0003700">
    <property type="term" value="F:DNA-binding transcription factor activity"/>
    <property type="evidence" value="ECO:0007669"/>
    <property type="project" value="InterPro"/>
</dbReference>
<dbReference type="CDD" id="cd08417">
    <property type="entry name" value="PBP2_Nitroaromatics_like"/>
    <property type="match status" value="1"/>
</dbReference>
<dbReference type="InterPro" id="IPR050389">
    <property type="entry name" value="LysR-type_TF"/>
</dbReference>